<accession>A0A0B6ZLP4</accession>
<reference evidence="1" key="1">
    <citation type="submission" date="2014-12" db="EMBL/GenBank/DDBJ databases">
        <title>Insight into the proteome of Arion vulgaris.</title>
        <authorList>
            <person name="Aradska J."/>
            <person name="Bulat T."/>
            <person name="Smidak R."/>
            <person name="Sarate P."/>
            <person name="Gangsoo J."/>
            <person name="Sialana F."/>
            <person name="Bilban M."/>
            <person name="Lubec G."/>
        </authorList>
    </citation>
    <scope>NUCLEOTIDE SEQUENCE</scope>
    <source>
        <tissue evidence="1">Skin</tissue>
    </source>
</reference>
<protein>
    <submittedName>
        <fullName evidence="1">Uncharacterized protein</fullName>
    </submittedName>
</protein>
<evidence type="ECO:0000313" key="1">
    <source>
        <dbReference type="EMBL" id="CEK69539.1"/>
    </source>
</evidence>
<organism evidence="1">
    <name type="scientific">Arion vulgaris</name>
    <dbReference type="NCBI Taxonomy" id="1028688"/>
    <lineage>
        <taxon>Eukaryota</taxon>
        <taxon>Metazoa</taxon>
        <taxon>Spiralia</taxon>
        <taxon>Lophotrochozoa</taxon>
        <taxon>Mollusca</taxon>
        <taxon>Gastropoda</taxon>
        <taxon>Heterobranchia</taxon>
        <taxon>Euthyneura</taxon>
        <taxon>Panpulmonata</taxon>
        <taxon>Eupulmonata</taxon>
        <taxon>Stylommatophora</taxon>
        <taxon>Helicina</taxon>
        <taxon>Arionoidea</taxon>
        <taxon>Arionidae</taxon>
        <taxon>Arion</taxon>
    </lineage>
</organism>
<proteinExistence type="predicted"/>
<gene>
    <name evidence="1" type="primary">ORF70597</name>
</gene>
<name>A0A0B6ZLP4_9EUPU</name>
<dbReference type="EMBL" id="HACG01022674">
    <property type="protein sequence ID" value="CEK69539.1"/>
    <property type="molecule type" value="Transcribed_RNA"/>
</dbReference>
<dbReference type="AlphaFoldDB" id="A0A0B6ZLP4"/>
<sequence length="65" mass="7325">MIALTSYTIYKHFNVTQSMIALKHHSAILAHAHIELEINTAEEFQIQVQTSGIKIDCKQDNLSAD</sequence>